<dbReference type="EMBL" id="CAJOBA010004602">
    <property type="protein sequence ID" value="CAF3717836.1"/>
    <property type="molecule type" value="Genomic_DNA"/>
</dbReference>
<dbReference type="InterPro" id="IPR027417">
    <property type="entry name" value="P-loop_NTPase"/>
</dbReference>
<dbReference type="PANTHER" id="PTHR32046">
    <property type="entry name" value="G DOMAIN-CONTAINING PROTEIN"/>
    <property type="match status" value="1"/>
</dbReference>
<organism evidence="2 3">
    <name type="scientific">Didymodactylos carnosus</name>
    <dbReference type="NCBI Taxonomy" id="1234261"/>
    <lineage>
        <taxon>Eukaryota</taxon>
        <taxon>Metazoa</taxon>
        <taxon>Spiralia</taxon>
        <taxon>Gnathifera</taxon>
        <taxon>Rotifera</taxon>
        <taxon>Eurotatoria</taxon>
        <taxon>Bdelloidea</taxon>
        <taxon>Philodinida</taxon>
        <taxon>Philodinidae</taxon>
        <taxon>Didymodactylos</taxon>
    </lineage>
</organism>
<dbReference type="PANTHER" id="PTHR32046:SF12">
    <property type="entry name" value="AIG1-TYPE G DOMAIN-CONTAINING PROTEIN"/>
    <property type="match status" value="1"/>
</dbReference>
<evidence type="ECO:0008006" key="4">
    <source>
        <dbReference type="Google" id="ProtNLM"/>
    </source>
</evidence>
<accession>A0A8S2IBR9</accession>
<dbReference type="EMBL" id="CAJNOK010004599">
    <property type="protein sequence ID" value="CAF0943071.1"/>
    <property type="molecule type" value="Genomic_DNA"/>
</dbReference>
<proteinExistence type="predicted"/>
<dbReference type="Gene3D" id="3.40.50.300">
    <property type="entry name" value="P-loop containing nucleotide triphosphate hydrolases"/>
    <property type="match status" value="1"/>
</dbReference>
<dbReference type="SUPFAM" id="SSF52540">
    <property type="entry name" value="P-loop containing nucleoside triphosphate hydrolases"/>
    <property type="match status" value="1"/>
</dbReference>
<name>A0A8S2IBR9_9BILA</name>
<sequence>MRHNIRAGIGALTHFIGSALGRAIDYNRILIWDIKDKGGAAGWHYFNVGCAGEGHYDTLDCLYEPLTNCGYEHSNENNTLYTIGWEDGSDKTEPWHRFSAPSLEQTYVFIDIPGIGDTKGVQHDNENLAHIFDTILESRDVTAILLLLNGAQGRHITTVKNVLTRIEDRLPNNILSNVIIILTNCRSHSVNFDPEKVGLSTKATVLYMQNSAFSSHPNTWNAEIVSALQRDWDASTSDIKNLICHIRSLLSVPMSTLYDIQQDRHRIKSRIKSTEIRPT</sequence>
<protein>
    <recommendedName>
        <fullName evidence="4">G domain-containing protein</fullName>
    </recommendedName>
</protein>
<gene>
    <name evidence="1" type="ORF">OVA965_LOCUS11740</name>
    <name evidence="2" type="ORF">TMI583_LOCUS11741</name>
</gene>
<dbReference type="AlphaFoldDB" id="A0A8S2IBR9"/>
<evidence type="ECO:0000313" key="3">
    <source>
        <dbReference type="Proteomes" id="UP000682733"/>
    </source>
</evidence>
<evidence type="ECO:0000313" key="2">
    <source>
        <dbReference type="EMBL" id="CAF3717836.1"/>
    </source>
</evidence>
<reference evidence="2" key="1">
    <citation type="submission" date="2021-02" db="EMBL/GenBank/DDBJ databases">
        <authorList>
            <person name="Nowell W R."/>
        </authorList>
    </citation>
    <scope>NUCLEOTIDE SEQUENCE</scope>
</reference>
<dbReference type="Proteomes" id="UP000677228">
    <property type="component" value="Unassembled WGS sequence"/>
</dbReference>
<comment type="caution">
    <text evidence="2">The sequence shown here is derived from an EMBL/GenBank/DDBJ whole genome shotgun (WGS) entry which is preliminary data.</text>
</comment>
<evidence type="ECO:0000313" key="1">
    <source>
        <dbReference type="EMBL" id="CAF0943071.1"/>
    </source>
</evidence>
<dbReference type="Proteomes" id="UP000682733">
    <property type="component" value="Unassembled WGS sequence"/>
</dbReference>